<organism evidence="3 4">
    <name type="scientific">Saprolegnia parasitica (strain CBS 223.65)</name>
    <dbReference type="NCBI Taxonomy" id="695850"/>
    <lineage>
        <taxon>Eukaryota</taxon>
        <taxon>Sar</taxon>
        <taxon>Stramenopiles</taxon>
        <taxon>Oomycota</taxon>
        <taxon>Saprolegniomycetes</taxon>
        <taxon>Saprolegniales</taxon>
        <taxon>Saprolegniaceae</taxon>
        <taxon>Saprolegnia</taxon>
    </lineage>
</organism>
<reference evidence="3 4" key="1">
    <citation type="journal article" date="2013" name="PLoS Genet.">
        <title>Distinctive expansion of potential virulence genes in the genome of the oomycete fish pathogen Saprolegnia parasitica.</title>
        <authorList>
            <person name="Jiang R.H."/>
            <person name="de Bruijn I."/>
            <person name="Haas B.J."/>
            <person name="Belmonte R."/>
            <person name="Lobach L."/>
            <person name="Christie J."/>
            <person name="van den Ackerveken G."/>
            <person name="Bottin A."/>
            <person name="Bulone V."/>
            <person name="Diaz-Moreno S.M."/>
            <person name="Dumas B."/>
            <person name="Fan L."/>
            <person name="Gaulin E."/>
            <person name="Govers F."/>
            <person name="Grenville-Briggs L.J."/>
            <person name="Horner N.R."/>
            <person name="Levin J.Z."/>
            <person name="Mammella M."/>
            <person name="Meijer H.J."/>
            <person name="Morris P."/>
            <person name="Nusbaum C."/>
            <person name="Oome S."/>
            <person name="Phillips A.J."/>
            <person name="van Rooyen D."/>
            <person name="Rzeszutek E."/>
            <person name="Saraiva M."/>
            <person name="Secombes C.J."/>
            <person name="Seidl M.F."/>
            <person name="Snel B."/>
            <person name="Stassen J.H."/>
            <person name="Sykes S."/>
            <person name="Tripathy S."/>
            <person name="van den Berg H."/>
            <person name="Vega-Arreguin J.C."/>
            <person name="Wawra S."/>
            <person name="Young S.K."/>
            <person name="Zeng Q."/>
            <person name="Dieguez-Uribeondo J."/>
            <person name="Russ C."/>
            <person name="Tyler B.M."/>
            <person name="van West P."/>
        </authorList>
    </citation>
    <scope>NUCLEOTIDE SEQUENCE [LARGE SCALE GENOMIC DNA]</scope>
    <source>
        <strain evidence="3 4">CBS 223.65</strain>
    </source>
</reference>
<dbReference type="GeneID" id="24134827"/>
<feature type="transmembrane region" description="Helical" evidence="2">
    <location>
        <begin position="236"/>
        <end position="259"/>
    </location>
</feature>
<evidence type="ECO:0000313" key="3">
    <source>
        <dbReference type="EMBL" id="KDO21128.1"/>
    </source>
</evidence>
<accession>A0A067BS96</accession>
<feature type="transmembrane region" description="Helical" evidence="2">
    <location>
        <begin position="51"/>
        <end position="74"/>
    </location>
</feature>
<evidence type="ECO:0000256" key="2">
    <source>
        <dbReference type="SAM" id="Phobius"/>
    </source>
</evidence>
<feature type="compositionally biased region" description="Basic and acidic residues" evidence="1">
    <location>
        <begin position="540"/>
        <end position="549"/>
    </location>
</feature>
<feature type="transmembrane region" description="Helical" evidence="2">
    <location>
        <begin position="329"/>
        <end position="349"/>
    </location>
</feature>
<sequence length="692" mass="74857">MVSSSRDEAGLGIDAAFLVRRQHLWAFSLSIALSGLYLARWDASDATLSSVAYLLLASAFYSMSVCTSDLLAAIPFSGGAFGLARVAVSFYGGFLVAVAECFEYILCTADAVQSLGATLALVWPDLAPFQPITYLVLYALLTHVHLAGGPSVWKSYNVLATTTILGLVVYLGSSVPRLELRPLRTKSMWSSGLELAALLPSQMRLFMGLECLNLCGQDVDDPQISLPFVQRQAMRIAIASSFILGVITVGFAPLSWTAPSVYPPLAPGLADSWSVSMQVASLLSLPSMLASAFCFMHGYSRVLSYMASSRLVHRSLRRRVGRHRTPRRALYVGSALSFAACLASHYAPVICLQSCAAACASIMYMAQCYGYMYFTTSVQRQASAGARRAVARRRVAAGFAASVFLASLIACCATGFPLAPASSNVAVVGVIASVTLGSSVYYVSVVKHSQLFSEHERRSLMVAHIVVFNKNKRRQSSQRLKKIIASQKAAMYIKRALTTPDLLQRKTASDIPRNDTPSVTRDVEPELPRTAAEFAPPDALDSKADEGSKRTLSLHKVKPTLTRHGTVPNISHDRRTSFSIQADRRPSISIKPNLSDRRPSIAPKPSLNDRRVSVSMQGAGREHRPGISIDCRPSITGNGRRSSAVGRHGALRSMLGKQHLGSVHVMDLAVLFQNDAEDLEDENADGCMPFSP</sequence>
<evidence type="ECO:0000313" key="4">
    <source>
        <dbReference type="Proteomes" id="UP000030745"/>
    </source>
</evidence>
<feature type="transmembrane region" description="Helical" evidence="2">
    <location>
        <begin position="156"/>
        <end position="175"/>
    </location>
</feature>
<keyword evidence="2" id="KW-0472">Membrane</keyword>
<dbReference type="OMA" id="ACASIMY"/>
<dbReference type="EMBL" id="KK583294">
    <property type="protein sequence ID" value="KDO21128.1"/>
    <property type="molecule type" value="Genomic_DNA"/>
</dbReference>
<feature type="transmembrane region" description="Helical" evidence="2">
    <location>
        <begin position="279"/>
        <end position="308"/>
    </location>
</feature>
<dbReference type="OrthoDB" id="69433at2759"/>
<feature type="transmembrane region" description="Helical" evidence="2">
    <location>
        <begin position="395"/>
        <end position="419"/>
    </location>
</feature>
<keyword evidence="4" id="KW-1185">Reference proteome</keyword>
<dbReference type="VEuPathDB" id="FungiDB:SPRG_12909"/>
<feature type="transmembrane region" description="Helical" evidence="2">
    <location>
        <begin position="355"/>
        <end position="374"/>
    </location>
</feature>
<proteinExistence type="predicted"/>
<evidence type="ECO:0000256" key="1">
    <source>
        <dbReference type="SAM" id="MobiDB-lite"/>
    </source>
</evidence>
<dbReference type="Gene3D" id="1.20.1740.10">
    <property type="entry name" value="Amino acid/polyamine transporter I"/>
    <property type="match status" value="1"/>
</dbReference>
<name>A0A067BS96_SAPPC</name>
<feature type="transmembrane region" description="Helical" evidence="2">
    <location>
        <begin position="126"/>
        <end position="144"/>
    </location>
</feature>
<feature type="transmembrane region" description="Helical" evidence="2">
    <location>
        <begin position="425"/>
        <end position="443"/>
    </location>
</feature>
<keyword evidence="2" id="KW-1133">Transmembrane helix</keyword>
<feature type="transmembrane region" description="Helical" evidence="2">
    <location>
        <begin position="23"/>
        <end position="39"/>
    </location>
</feature>
<dbReference type="STRING" id="695850.A0A067BS96"/>
<gene>
    <name evidence="3" type="ORF">SPRG_12909</name>
</gene>
<feature type="transmembrane region" description="Helical" evidence="2">
    <location>
        <begin position="86"/>
        <end position="106"/>
    </location>
</feature>
<dbReference type="AlphaFoldDB" id="A0A067BS96"/>
<dbReference type="RefSeq" id="XP_012208129.1">
    <property type="nucleotide sequence ID" value="XM_012352739.1"/>
</dbReference>
<feature type="region of interest" description="Disordered" evidence="1">
    <location>
        <begin position="504"/>
        <end position="612"/>
    </location>
</feature>
<feature type="compositionally biased region" description="Basic and acidic residues" evidence="1">
    <location>
        <begin position="571"/>
        <end position="586"/>
    </location>
</feature>
<dbReference type="Proteomes" id="UP000030745">
    <property type="component" value="Unassembled WGS sequence"/>
</dbReference>
<protein>
    <recommendedName>
        <fullName evidence="5">Amino acid permease/ SLC12A domain-containing protein</fullName>
    </recommendedName>
</protein>
<dbReference type="KEGG" id="spar:SPRG_12909"/>
<evidence type="ECO:0008006" key="5">
    <source>
        <dbReference type="Google" id="ProtNLM"/>
    </source>
</evidence>
<keyword evidence="2" id="KW-0812">Transmembrane</keyword>